<evidence type="ECO:0000313" key="10">
    <source>
        <dbReference type="Proteomes" id="UP000042527"/>
    </source>
</evidence>
<dbReference type="GeneID" id="57752936"/>
<feature type="transmembrane region" description="Helical" evidence="6">
    <location>
        <begin position="158"/>
        <end position="183"/>
    </location>
</feature>
<evidence type="ECO:0000256" key="3">
    <source>
        <dbReference type="ARBA" id="ARBA00022692"/>
    </source>
</evidence>
<name>A0A0B7H0Z9_TREPH</name>
<proteinExistence type="inferred from homology"/>
<keyword evidence="3 6" id="KW-0812">Transmembrane</keyword>
<keyword evidence="5 6" id="KW-0472">Membrane</keyword>
<dbReference type="EMBL" id="CDNC01000034">
    <property type="protein sequence ID" value="CEM62611.1"/>
    <property type="molecule type" value="Genomic_DNA"/>
</dbReference>
<evidence type="ECO:0000256" key="7">
    <source>
        <dbReference type="SAM" id="SignalP"/>
    </source>
</evidence>
<dbReference type="AlphaFoldDB" id="A0A0B7H0Z9"/>
<evidence type="ECO:0000313" key="9">
    <source>
        <dbReference type="EMBL" id="QEJ97861.1"/>
    </source>
</evidence>
<feature type="chain" id="PRO_5030004840" evidence="7">
    <location>
        <begin position="26"/>
        <end position="428"/>
    </location>
</feature>
<dbReference type="PANTHER" id="PTHR31632">
    <property type="entry name" value="IRON TRANSPORTER FTH1"/>
    <property type="match status" value="1"/>
</dbReference>
<dbReference type="GO" id="GO:0033573">
    <property type="term" value="C:high-affinity iron permease complex"/>
    <property type="evidence" value="ECO:0007669"/>
    <property type="project" value="InterPro"/>
</dbReference>
<reference evidence="10" key="1">
    <citation type="submission" date="2015-01" db="EMBL/GenBank/DDBJ databases">
        <authorList>
            <person name="Manzoor Shahid"/>
            <person name="Zubair Saima"/>
        </authorList>
    </citation>
    <scope>NUCLEOTIDE SEQUENCE [LARGE SCALE GENOMIC DNA]</scope>
    <source>
        <strain evidence="10">V1</strain>
    </source>
</reference>
<feature type="transmembrane region" description="Helical" evidence="6">
    <location>
        <begin position="339"/>
        <end position="356"/>
    </location>
</feature>
<keyword evidence="7" id="KW-0732">Signal</keyword>
<evidence type="ECO:0000256" key="5">
    <source>
        <dbReference type="ARBA" id="ARBA00023136"/>
    </source>
</evidence>
<evidence type="ECO:0000256" key="6">
    <source>
        <dbReference type="SAM" id="Phobius"/>
    </source>
</evidence>
<feature type="transmembrane region" description="Helical" evidence="6">
    <location>
        <begin position="307"/>
        <end position="327"/>
    </location>
</feature>
<dbReference type="RefSeq" id="WP_044634870.1">
    <property type="nucleotide sequence ID" value="NZ_CDNC01000034.1"/>
</dbReference>
<dbReference type="EMBL" id="CP042817">
    <property type="protein sequence ID" value="QEJ97861.1"/>
    <property type="molecule type" value="Genomic_DNA"/>
</dbReference>
<feature type="transmembrane region" description="Helical" evidence="6">
    <location>
        <begin position="274"/>
        <end position="295"/>
    </location>
</feature>
<accession>A0A0B7H0Z9</accession>
<reference evidence="8" key="2">
    <citation type="submission" date="2015-01" db="EMBL/GenBank/DDBJ databases">
        <authorList>
            <person name="Xiang T."/>
            <person name="Song Y."/>
            <person name="Huang L."/>
            <person name="Wang B."/>
            <person name="Wu P."/>
        </authorList>
    </citation>
    <scope>NUCLEOTIDE SEQUENCE [LARGE SCALE GENOMIC DNA]</scope>
    <source>
        <strain evidence="8">V1</strain>
    </source>
</reference>
<keyword evidence="4 6" id="KW-1133">Transmembrane helix</keyword>
<gene>
    <name evidence="9" type="ORF">FUT82_07540</name>
    <name evidence="8" type="ORF">TPHV1_40114</name>
</gene>
<feature type="transmembrane region" description="Helical" evidence="6">
    <location>
        <begin position="393"/>
        <end position="411"/>
    </location>
</feature>
<dbReference type="Proteomes" id="UP000323594">
    <property type="component" value="Chromosome"/>
</dbReference>
<protein>
    <submittedName>
        <fullName evidence="9">FTR1 family iron permease</fullName>
    </submittedName>
    <submittedName>
        <fullName evidence="8">FTR1 family protein</fullName>
    </submittedName>
</protein>
<evidence type="ECO:0000256" key="2">
    <source>
        <dbReference type="ARBA" id="ARBA00008333"/>
    </source>
</evidence>
<dbReference type="InterPro" id="IPR004923">
    <property type="entry name" value="FTR1/Fip1/EfeU"/>
</dbReference>
<evidence type="ECO:0000256" key="1">
    <source>
        <dbReference type="ARBA" id="ARBA00004141"/>
    </source>
</evidence>
<feature type="signal peptide" evidence="7">
    <location>
        <begin position="1"/>
        <end position="25"/>
    </location>
</feature>
<dbReference type="Pfam" id="PF03239">
    <property type="entry name" value="FTR1"/>
    <property type="match status" value="1"/>
</dbReference>
<feature type="transmembrane region" description="Helical" evidence="6">
    <location>
        <begin position="223"/>
        <end position="243"/>
    </location>
</feature>
<dbReference type="GO" id="GO:0015093">
    <property type="term" value="F:ferrous iron transmembrane transporter activity"/>
    <property type="evidence" value="ECO:0007669"/>
    <property type="project" value="TreeGrafter"/>
</dbReference>
<evidence type="ECO:0000256" key="4">
    <source>
        <dbReference type="ARBA" id="ARBA00022989"/>
    </source>
</evidence>
<organism evidence="8 10">
    <name type="scientific">Treponema phagedenis</name>
    <dbReference type="NCBI Taxonomy" id="162"/>
    <lineage>
        <taxon>Bacteria</taxon>
        <taxon>Pseudomonadati</taxon>
        <taxon>Spirochaetota</taxon>
        <taxon>Spirochaetia</taxon>
        <taxon>Spirochaetales</taxon>
        <taxon>Treponemataceae</taxon>
        <taxon>Treponema</taxon>
    </lineage>
</organism>
<keyword evidence="10" id="KW-1185">Reference proteome</keyword>
<feature type="transmembrane region" description="Helical" evidence="6">
    <location>
        <begin position="195"/>
        <end position="217"/>
    </location>
</feature>
<dbReference type="OrthoDB" id="8215804at2"/>
<dbReference type="PANTHER" id="PTHR31632:SF2">
    <property type="entry name" value="PLASMA MEMBRANE IRON PERMEASE"/>
    <property type="match status" value="1"/>
</dbReference>
<evidence type="ECO:0000313" key="11">
    <source>
        <dbReference type="Proteomes" id="UP000323594"/>
    </source>
</evidence>
<comment type="subcellular location">
    <subcellularLocation>
        <location evidence="1">Membrane</location>
        <topology evidence="1">Multi-pass membrane protein</topology>
    </subcellularLocation>
</comment>
<evidence type="ECO:0000313" key="8">
    <source>
        <dbReference type="EMBL" id="CEM62611.1"/>
    </source>
</evidence>
<sequence length="428" mass="47412">MKSAKQRVFVLCAVFGLLITLPIYAAGKDKKGNEQVQYSSWTQIVEQMEVHLNNAYDLYVQGKNKEAYNEVNTAYFRFYESKGMEKITMGYLSGKRKTAVENAFYQYRRNVKNDKDAKEVKEHKDMLIAMLYQDAAELDGVNSSDKSSGSSGNAISTFIASFVLVLREGLEAILVIAAIIAYLVKTGKQKYTKTVYLGAAAGVLVSILLAIVFSLIAGAQSGIAQEIFEGVGMLLAVVVLFYVSNWMISKSEVEAWDKYIRAKVEASVSTGNKWVLVLTAFLAVAREGAELILFFQGVPVNDTSGRIAMWAAIILAAIVLAIIFFAFRFLSVKLPLKPFFIVTSVLMYILCVSFTGKGVSELQAAGVVEKTAIEWMNGFNIDLLGIYPTYETLIPQIVILLLTIASAVWYIQKNKKTRARLEAEAQKK</sequence>
<dbReference type="Proteomes" id="UP000042527">
    <property type="component" value="Unassembled WGS sequence"/>
</dbReference>
<reference evidence="9 11" key="3">
    <citation type="submission" date="2019-08" db="EMBL/GenBank/DDBJ databases">
        <authorList>
            <person name="Kuhnert P."/>
        </authorList>
    </citation>
    <scope>NUCLEOTIDE SEQUENCE [LARGE SCALE GENOMIC DNA]</scope>
    <source>
        <strain evidence="9 11">B36.5</strain>
    </source>
</reference>
<comment type="similarity">
    <text evidence="2">Belongs to the oxidase-dependent Fe transporter (OFeT) (TC 9.A.10.1) family.</text>
</comment>